<feature type="compositionally biased region" description="Basic and acidic residues" evidence="13">
    <location>
        <begin position="170"/>
        <end position="200"/>
    </location>
</feature>
<feature type="compositionally biased region" description="Acidic residues" evidence="13">
    <location>
        <begin position="410"/>
        <end position="426"/>
    </location>
</feature>
<dbReference type="GO" id="GO:0045292">
    <property type="term" value="P:mRNA cis splicing, via spliceosome"/>
    <property type="evidence" value="ECO:0007669"/>
    <property type="project" value="InterPro"/>
</dbReference>
<feature type="compositionally biased region" description="Basic and acidic residues" evidence="13">
    <location>
        <begin position="231"/>
        <end position="244"/>
    </location>
</feature>
<proteinExistence type="inferred from homology"/>
<dbReference type="InterPro" id="IPR008271">
    <property type="entry name" value="Ser/Thr_kinase_AS"/>
</dbReference>
<comment type="similarity">
    <text evidence="7">Belongs to the protein kinase superfamily. CMGC Ser/Thr protein kinase family.</text>
</comment>
<feature type="compositionally biased region" description="Basic residues" evidence="13">
    <location>
        <begin position="26"/>
        <end position="44"/>
    </location>
</feature>
<feature type="compositionally biased region" description="Basic and acidic residues" evidence="13">
    <location>
        <begin position="209"/>
        <end position="219"/>
    </location>
</feature>
<evidence type="ECO:0000256" key="3">
    <source>
        <dbReference type="ARBA" id="ARBA00022679"/>
    </source>
</evidence>
<evidence type="ECO:0000256" key="9">
    <source>
        <dbReference type="ARBA" id="ARBA00031858"/>
    </source>
</evidence>
<dbReference type="Ensembl" id="ENSGMOT00000046208.1">
    <property type="protein sequence ID" value="ENSGMOP00000057474.1"/>
    <property type="gene ID" value="ENSGMOG00000006746.2"/>
</dbReference>
<evidence type="ECO:0000256" key="1">
    <source>
        <dbReference type="ARBA" id="ARBA00012513"/>
    </source>
</evidence>
<comment type="catalytic activity">
    <reaction evidence="12">
        <text>L-seryl-[protein] + ATP = O-phospho-L-seryl-[protein] + ADP + H(+)</text>
        <dbReference type="Rhea" id="RHEA:17989"/>
        <dbReference type="Rhea" id="RHEA-COMP:9863"/>
        <dbReference type="Rhea" id="RHEA-COMP:11604"/>
        <dbReference type="ChEBI" id="CHEBI:15378"/>
        <dbReference type="ChEBI" id="CHEBI:29999"/>
        <dbReference type="ChEBI" id="CHEBI:30616"/>
        <dbReference type="ChEBI" id="CHEBI:83421"/>
        <dbReference type="ChEBI" id="CHEBI:456216"/>
        <dbReference type="EC" id="2.7.11.1"/>
    </reaction>
    <physiologicalReaction direction="left-to-right" evidence="12">
        <dbReference type="Rhea" id="RHEA:17990"/>
    </physiologicalReaction>
</comment>
<dbReference type="Pfam" id="PF00069">
    <property type="entry name" value="Pkinase"/>
    <property type="match status" value="1"/>
</dbReference>
<feature type="compositionally biased region" description="Low complexity" evidence="13">
    <location>
        <begin position="451"/>
        <end position="468"/>
    </location>
</feature>
<dbReference type="GO" id="GO:0005524">
    <property type="term" value="F:ATP binding"/>
    <property type="evidence" value="ECO:0007669"/>
    <property type="project" value="UniProtKB-KW"/>
</dbReference>
<comment type="subunit">
    <text evidence="10">Interacts with CLK1 C-terminus. Associates with the U5 snRNP and NCOR1 deacetylase complexes. Identified in the spliceosome C complex.</text>
</comment>
<keyword evidence="5" id="KW-0418">Kinase</keyword>
<dbReference type="GeneTree" id="ENSGT00940000155562"/>
<evidence type="ECO:0000256" key="4">
    <source>
        <dbReference type="ARBA" id="ARBA00022741"/>
    </source>
</evidence>
<dbReference type="AlphaFoldDB" id="A0A8C5CAQ1"/>
<comment type="catalytic activity">
    <reaction evidence="11">
        <text>L-threonyl-[protein] + ATP = O-phospho-L-threonyl-[protein] + ADP + H(+)</text>
        <dbReference type="Rhea" id="RHEA:46608"/>
        <dbReference type="Rhea" id="RHEA-COMP:11060"/>
        <dbReference type="Rhea" id="RHEA-COMP:11605"/>
        <dbReference type="ChEBI" id="CHEBI:15378"/>
        <dbReference type="ChEBI" id="CHEBI:30013"/>
        <dbReference type="ChEBI" id="CHEBI:30616"/>
        <dbReference type="ChEBI" id="CHEBI:61977"/>
        <dbReference type="ChEBI" id="CHEBI:456216"/>
        <dbReference type="EC" id="2.7.11.1"/>
    </reaction>
    <physiologicalReaction direction="left-to-right" evidence="11">
        <dbReference type="Rhea" id="RHEA:46609"/>
    </physiologicalReaction>
</comment>
<reference evidence="15" key="2">
    <citation type="submission" date="2025-09" db="UniProtKB">
        <authorList>
            <consortium name="Ensembl"/>
        </authorList>
    </citation>
    <scope>IDENTIFICATION</scope>
</reference>
<evidence type="ECO:0000256" key="2">
    <source>
        <dbReference type="ARBA" id="ARBA00022527"/>
    </source>
</evidence>
<keyword evidence="3" id="KW-0808">Transferase</keyword>
<dbReference type="PANTHER" id="PTHR24058">
    <property type="entry name" value="DUAL SPECIFICITY PROTEIN KINASE"/>
    <property type="match status" value="1"/>
</dbReference>
<dbReference type="InterPro" id="IPR011009">
    <property type="entry name" value="Kinase-like_dom_sf"/>
</dbReference>
<feature type="compositionally biased region" description="Basic and acidic residues" evidence="13">
    <location>
        <begin position="345"/>
        <end position="371"/>
    </location>
</feature>
<keyword evidence="4" id="KW-0547">Nucleotide-binding</keyword>
<dbReference type="PROSITE" id="PS00108">
    <property type="entry name" value="PROTEIN_KINASE_ST"/>
    <property type="match status" value="1"/>
</dbReference>
<dbReference type="PROSITE" id="PS50011">
    <property type="entry name" value="PROTEIN_KINASE_DOM"/>
    <property type="match status" value="1"/>
</dbReference>
<evidence type="ECO:0000256" key="7">
    <source>
        <dbReference type="ARBA" id="ARBA00023596"/>
    </source>
</evidence>
<dbReference type="EC" id="2.7.11.1" evidence="1"/>
<sequence>EKAEEGETKQPSGVGSGVGSGGGSGGKHKRKKHKHRSKHKKHKHASDEDKERKRKHRHKHRKHKRHKKTESSPSSGNPSLDDRALLEDLEKQRAMIKAELDSQLMEGKVQSGMGLILQGYNSGSEEGGRVRNGQRAGKPPGSPRAGRSGKSRRESTEAGKSASKRHSRSRSREKEKAAKEPKAEKAAKSSKEASGKEKGRGGRSRSKERRGPESSERSKERTRKSPSPGGRRAEQRAGRADKRPTPPQADIRPPQDRPSRPGDRERPGRSDADRDKRPTKSPSKDASSGKENRSPHRRALAASPRRRSSSPRLKAPQPAPASAPERAAVRSGSRPRSPPRGGRTRSPDPRRRDAAERPESPLRSDERDRYGRPRQYRRSFSRERGRRRRSRDEDKFKGSLSEGMKVDQESSGEEDFDGEEVDEEALIEQRRQQRLAIVQKYKLGTDEGTMASEPSSPQSSARSRSPSPDDVLERVAADVKEYERENLNTFEASIKAKHNLIAQEKDGANPKKPSAPDMFTESDDMFAADFDNARMRAAGVGKDFKENPNLRDNWTDAEGYYRVNIGETLDKRYDVYGYTGQGVFSNVIRARDTARAGQEVAVKIIRNNELMQKTGLKELEFLKKLNDADPDDKFHCLRLFRHFYHKQHLCLCFEPLSMNLREVLKKYGKDVGLHIKAVRSYSQQLFLALKLLKRCNILHADIKPDNILVNESKTILKLCDFGSASHVADNDITPYLVSRFYRAPEIIIGKPYDYGIDMWSVGCTLYELYTGKILLPGSSNNHMIKLAMDLKGKMPNKMIRKGLFKDQHFDQNLNFLYIEVDKVTEREKVTVMSTINPTKDILVDMVGFQRLPEDQRKKVMQLKEMLDATLMLDPAKRISINQALQHPFIQEKI</sequence>
<name>A0A8C5CAQ1_GADMO</name>
<feature type="domain" description="Protein kinase" evidence="14">
    <location>
        <begin position="573"/>
        <end position="889"/>
    </location>
</feature>
<evidence type="ECO:0000256" key="12">
    <source>
        <dbReference type="ARBA" id="ARBA00048977"/>
    </source>
</evidence>
<dbReference type="SUPFAM" id="SSF56112">
    <property type="entry name" value="Protein kinase-like (PK-like)"/>
    <property type="match status" value="1"/>
</dbReference>
<evidence type="ECO:0000313" key="16">
    <source>
        <dbReference type="Proteomes" id="UP000694546"/>
    </source>
</evidence>
<feature type="region of interest" description="Disordered" evidence="13">
    <location>
        <begin position="118"/>
        <end position="428"/>
    </location>
</feature>
<dbReference type="Gene3D" id="1.10.510.10">
    <property type="entry name" value="Transferase(Phosphotransferase) domain 1"/>
    <property type="match status" value="1"/>
</dbReference>
<gene>
    <name evidence="15" type="primary">prpf4bb</name>
</gene>
<evidence type="ECO:0000256" key="8">
    <source>
        <dbReference type="ARBA" id="ARBA00023637"/>
    </source>
</evidence>
<evidence type="ECO:0000256" key="6">
    <source>
        <dbReference type="ARBA" id="ARBA00022840"/>
    </source>
</evidence>
<dbReference type="GO" id="GO:0000776">
    <property type="term" value="C:kinetochore"/>
    <property type="evidence" value="ECO:0007669"/>
    <property type="project" value="UniProtKB-KW"/>
</dbReference>
<dbReference type="PANTHER" id="PTHR24058:SF103">
    <property type="entry name" value="SERINE_THREONINE-PROTEIN KINASE PRP4 HOMOLOG"/>
    <property type="match status" value="1"/>
</dbReference>
<feature type="compositionally biased region" description="Gly residues" evidence="13">
    <location>
        <begin position="14"/>
        <end position="25"/>
    </location>
</feature>
<dbReference type="InterPro" id="IPR000719">
    <property type="entry name" value="Prot_kinase_dom"/>
</dbReference>
<protein>
    <recommendedName>
        <fullName evidence="8">Serine/threonine-protein kinase PRP4 homolog</fullName>
        <ecNumber evidence="1">2.7.11.1</ecNumber>
    </recommendedName>
    <alternativeName>
        <fullName evidence="9">PRP4 pre-mRNA-processing factor 4 homolog</fullName>
    </alternativeName>
</protein>
<feature type="compositionally biased region" description="Basic residues" evidence="13">
    <location>
        <begin position="52"/>
        <end position="68"/>
    </location>
</feature>
<feature type="compositionally biased region" description="Basic residues" evidence="13">
    <location>
        <begin position="295"/>
        <end position="309"/>
    </location>
</feature>
<evidence type="ECO:0000259" key="14">
    <source>
        <dbReference type="PROSITE" id="PS50011"/>
    </source>
</evidence>
<evidence type="ECO:0000256" key="10">
    <source>
        <dbReference type="ARBA" id="ARBA00046964"/>
    </source>
</evidence>
<keyword evidence="16" id="KW-1185">Reference proteome</keyword>
<dbReference type="GO" id="GO:0004674">
    <property type="term" value="F:protein serine/threonine kinase activity"/>
    <property type="evidence" value="ECO:0007669"/>
    <property type="project" value="UniProtKB-KW"/>
</dbReference>
<feature type="compositionally biased region" description="Basic residues" evidence="13">
    <location>
        <begin position="372"/>
        <end position="389"/>
    </location>
</feature>
<evidence type="ECO:0000313" key="15">
    <source>
        <dbReference type="Ensembl" id="ENSGMOP00000057474.1"/>
    </source>
</evidence>
<evidence type="ECO:0000256" key="13">
    <source>
        <dbReference type="SAM" id="MobiDB-lite"/>
    </source>
</evidence>
<accession>A0A8C5CAQ1</accession>
<dbReference type="InterPro" id="IPR044092">
    <property type="entry name" value="STKc_PRP4"/>
</dbReference>
<dbReference type="InterPro" id="IPR050494">
    <property type="entry name" value="Ser_Thr_dual-spec_kinase"/>
</dbReference>
<dbReference type="SMART" id="SM00220">
    <property type="entry name" value="S_TKc"/>
    <property type="match status" value="1"/>
</dbReference>
<organism evidence="15 16">
    <name type="scientific">Gadus morhua</name>
    <name type="common">Atlantic cod</name>
    <dbReference type="NCBI Taxonomy" id="8049"/>
    <lineage>
        <taxon>Eukaryota</taxon>
        <taxon>Metazoa</taxon>
        <taxon>Chordata</taxon>
        <taxon>Craniata</taxon>
        <taxon>Vertebrata</taxon>
        <taxon>Euteleostomi</taxon>
        <taxon>Actinopterygii</taxon>
        <taxon>Neopterygii</taxon>
        <taxon>Teleostei</taxon>
        <taxon>Neoteleostei</taxon>
        <taxon>Acanthomorphata</taxon>
        <taxon>Zeiogadaria</taxon>
        <taxon>Gadariae</taxon>
        <taxon>Gadiformes</taxon>
        <taxon>Gadoidei</taxon>
        <taxon>Gadidae</taxon>
        <taxon>Gadus</taxon>
    </lineage>
</organism>
<dbReference type="Gene3D" id="3.30.200.20">
    <property type="entry name" value="Phosphorylase Kinase, domain 1"/>
    <property type="match status" value="1"/>
</dbReference>
<evidence type="ECO:0000256" key="5">
    <source>
        <dbReference type="ARBA" id="ARBA00022777"/>
    </source>
</evidence>
<feature type="compositionally biased region" description="Low complexity" evidence="13">
    <location>
        <begin position="330"/>
        <end position="341"/>
    </location>
</feature>
<feature type="region of interest" description="Disordered" evidence="13">
    <location>
        <begin position="442"/>
        <end position="472"/>
    </location>
</feature>
<dbReference type="CDD" id="cd14135">
    <property type="entry name" value="STKc_PRP4"/>
    <property type="match status" value="1"/>
</dbReference>
<keyword evidence="6" id="KW-0067">ATP-binding</keyword>
<dbReference type="GO" id="GO:0005681">
    <property type="term" value="C:spliceosomal complex"/>
    <property type="evidence" value="ECO:0007669"/>
    <property type="project" value="UniProtKB-KW"/>
</dbReference>
<feature type="region of interest" description="Disordered" evidence="13">
    <location>
        <begin position="1"/>
        <end position="86"/>
    </location>
</feature>
<reference evidence="15" key="1">
    <citation type="submission" date="2025-08" db="UniProtKB">
        <authorList>
            <consortium name="Ensembl"/>
        </authorList>
    </citation>
    <scope>IDENTIFICATION</scope>
</reference>
<dbReference type="Proteomes" id="UP000694546">
    <property type="component" value="Chromosome 23"/>
</dbReference>
<evidence type="ECO:0000256" key="11">
    <source>
        <dbReference type="ARBA" id="ARBA00048659"/>
    </source>
</evidence>
<feature type="compositionally biased region" description="Basic and acidic residues" evidence="13">
    <location>
        <begin position="253"/>
        <end position="278"/>
    </location>
</feature>
<keyword evidence="2" id="KW-0723">Serine/threonine-protein kinase</keyword>